<name>A0A0S2DZG1_LYSAN</name>
<gene>
    <name evidence="1" type="ORF">LA76x_0846</name>
</gene>
<protein>
    <submittedName>
        <fullName evidence="1">Uncharacterized protein</fullName>
    </submittedName>
</protein>
<dbReference type="KEGG" id="laq:GLA29479_3030"/>
<dbReference type="Proteomes" id="UP000060787">
    <property type="component" value="Chromosome"/>
</dbReference>
<dbReference type="EMBL" id="CP011129">
    <property type="protein sequence ID" value="ALN79007.1"/>
    <property type="molecule type" value="Genomic_DNA"/>
</dbReference>
<dbReference type="STRING" id="84531.LA76x_0846"/>
<dbReference type="KEGG" id="lab:LA76x_0846"/>
<reference evidence="1 2" key="1">
    <citation type="journal article" date="2015" name="BMC Genomics">
        <title>Comparative genomics and metabolic profiling of the genus Lysobacter.</title>
        <authorList>
            <person name="de Bruijn I."/>
            <person name="Cheng X."/>
            <person name="de Jager V."/>
            <person name="Exposito R.G."/>
            <person name="Watrous J."/>
            <person name="Patel N."/>
            <person name="Postma J."/>
            <person name="Dorrestein P.C."/>
            <person name="Kobayashi D."/>
            <person name="Raaijmakers J.M."/>
        </authorList>
    </citation>
    <scope>NUCLEOTIDE SEQUENCE [LARGE SCALE GENOMIC DNA]</scope>
    <source>
        <strain evidence="1 2">76</strain>
    </source>
</reference>
<dbReference type="PATRIC" id="fig|84531.7.peg.2968"/>
<evidence type="ECO:0000313" key="1">
    <source>
        <dbReference type="EMBL" id="ALN79007.1"/>
    </source>
</evidence>
<dbReference type="AlphaFoldDB" id="A0A0S2DZG1"/>
<accession>A0A0S2DZG1</accession>
<organism evidence="1 2">
    <name type="scientific">Lysobacter antibioticus</name>
    <dbReference type="NCBI Taxonomy" id="84531"/>
    <lineage>
        <taxon>Bacteria</taxon>
        <taxon>Pseudomonadati</taxon>
        <taxon>Pseudomonadota</taxon>
        <taxon>Gammaproteobacteria</taxon>
        <taxon>Lysobacterales</taxon>
        <taxon>Lysobacteraceae</taxon>
        <taxon>Lysobacter</taxon>
    </lineage>
</organism>
<keyword evidence="2" id="KW-1185">Reference proteome</keyword>
<sequence length="42" mass="4437">MNGTNGLGRSAGIRIDLIAACAAPTPNRYDAMFRREAAFLPG</sequence>
<proteinExistence type="predicted"/>
<evidence type="ECO:0000313" key="2">
    <source>
        <dbReference type="Proteomes" id="UP000060787"/>
    </source>
</evidence>